<dbReference type="EnsemblMetazoa" id="CLYHEMT015028.1">
    <property type="protein sequence ID" value="CLYHEMP015028.1"/>
    <property type="gene ID" value="CLYHEMG015028"/>
</dbReference>
<proteinExistence type="predicted"/>
<protein>
    <recommendedName>
        <fullName evidence="3">SGNH hydrolase-type esterase domain-containing protein</fullName>
    </recommendedName>
</protein>
<accession>A0A7M5WZM5</accession>
<dbReference type="InterPro" id="IPR036514">
    <property type="entry name" value="SGNH_hydro_sf"/>
</dbReference>
<evidence type="ECO:0000313" key="1">
    <source>
        <dbReference type="EnsemblMetazoa" id="CLYHEMP015028.1"/>
    </source>
</evidence>
<evidence type="ECO:0000313" key="2">
    <source>
        <dbReference type="Proteomes" id="UP000594262"/>
    </source>
</evidence>
<evidence type="ECO:0008006" key="3">
    <source>
        <dbReference type="Google" id="ProtNLM"/>
    </source>
</evidence>
<dbReference type="Gene3D" id="3.40.50.1110">
    <property type="entry name" value="SGNH hydrolase"/>
    <property type="match status" value="1"/>
</dbReference>
<reference evidence="1" key="1">
    <citation type="submission" date="2021-01" db="UniProtKB">
        <authorList>
            <consortium name="EnsemblMetazoa"/>
        </authorList>
    </citation>
    <scope>IDENTIFICATION</scope>
</reference>
<name>A0A7M5WZM5_9CNID</name>
<dbReference type="Proteomes" id="UP000594262">
    <property type="component" value="Unplaced"/>
</dbReference>
<sequence>QNPIAVFSDSLLRPVVQKLLKAPPNFYVNCTPGGTAGHIQIELEASIVQPSCVYFVAGTNNSSSSDYVTLRQFQNLIYAAKQKFPRTPITVVSVPKRLDADVTWINKLWKEVACNESVGFLEVDLDYSNPNTWKLKDKVHLSLDSCGLPAFFD</sequence>
<dbReference type="SUPFAM" id="SSF52266">
    <property type="entry name" value="SGNH hydrolase"/>
    <property type="match status" value="1"/>
</dbReference>
<organism evidence="1 2">
    <name type="scientific">Clytia hemisphaerica</name>
    <dbReference type="NCBI Taxonomy" id="252671"/>
    <lineage>
        <taxon>Eukaryota</taxon>
        <taxon>Metazoa</taxon>
        <taxon>Cnidaria</taxon>
        <taxon>Hydrozoa</taxon>
        <taxon>Hydroidolina</taxon>
        <taxon>Leptothecata</taxon>
        <taxon>Obeliida</taxon>
        <taxon>Clytiidae</taxon>
        <taxon>Clytia</taxon>
    </lineage>
</organism>
<dbReference type="AlphaFoldDB" id="A0A7M5WZM5"/>
<keyword evidence="2" id="KW-1185">Reference proteome</keyword>